<proteinExistence type="inferred from homology"/>
<dbReference type="Pfam" id="PF10087">
    <property type="entry name" value="DUF2325"/>
    <property type="match status" value="1"/>
</dbReference>
<organism evidence="2 3">
    <name type="scientific">Clostridium polyendosporum</name>
    <dbReference type="NCBI Taxonomy" id="69208"/>
    <lineage>
        <taxon>Bacteria</taxon>
        <taxon>Bacillati</taxon>
        <taxon>Bacillota</taxon>
        <taxon>Clostridia</taxon>
        <taxon>Eubacteriales</taxon>
        <taxon>Clostridiaceae</taxon>
        <taxon>Clostridium</taxon>
    </lineage>
</organism>
<evidence type="ECO:0000256" key="1">
    <source>
        <dbReference type="ARBA" id="ARBA00007189"/>
    </source>
</evidence>
<name>A0A919VF88_9CLOT</name>
<evidence type="ECO:0000313" key="3">
    <source>
        <dbReference type="Proteomes" id="UP000679179"/>
    </source>
</evidence>
<accession>A0A919VF88</accession>
<dbReference type="EMBL" id="BOPZ01000025">
    <property type="protein sequence ID" value="GIM30014.1"/>
    <property type="molecule type" value="Genomic_DNA"/>
</dbReference>
<dbReference type="AlphaFoldDB" id="A0A919VF88"/>
<keyword evidence="3" id="KW-1185">Reference proteome</keyword>
<comment type="similarity">
    <text evidence="1">Belongs to the UPF0751 family.</text>
</comment>
<dbReference type="InterPro" id="IPR016772">
    <property type="entry name" value="UCP020408"/>
</dbReference>
<gene>
    <name evidence="2" type="ORF">CPJCM30710_26800</name>
</gene>
<evidence type="ECO:0000313" key="2">
    <source>
        <dbReference type="EMBL" id="GIM30014.1"/>
    </source>
</evidence>
<dbReference type="Proteomes" id="UP000679179">
    <property type="component" value="Unassembled WGS sequence"/>
</dbReference>
<protein>
    <submittedName>
        <fullName evidence="2">Dihydroorotate dehydrogenase</fullName>
    </submittedName>
</protein>
<sequence length="103" mass="11526">MSILLIGGDRLGNITDKLIESGFENVAHISGRKNGDKKIKIPGKTDLVLVLVDYVGHKLVEIAKEESKKSDVKIAFSRRSWVHIEKIIQKCIMEISNDRNGLI</sequence>
<reference evidence="2" key="1">
    <citation type="submission" date="2021-03" db="EMBL/GenBank/DDBJ databases">
        <title>Taxonomic study of Clostridium polyendosporum from meadow-gley soil under rice.</title>
        <authorList>
            <person name="Kobayashi H."/>
            <person name="Tanizawa Y."/>
            <person name="Yagura M."/>
        </authorList>
    </citation>
    <scope>NUCLEOTIDE SEQUENCE</scope>
    <source>
        <strain evidence="2">JCM 30710</strain>
    </source>
</reference>
<dbReference type="PIRSF" id="PIRSF020408">
    <property type="entry name" value="UCP020408"/>
    <property type="match status" value="1"/>
</dbReference>
<dbReference type="RefSeq" id="WP_212904694.1">
    <property type="nucleotide sequence ID" value="NZ_BOPZ01000025.1"/>
</dbReference>
<comment type="caution">
    <text evidence="2">The sequence shown here is derived from an EMBL/GenBank/DDBJ whole genome shotgun (WGS) entry which is preliminary data.</text>
</comment>